<feature type="transmembrane region" description="Helical" evidence="5">
    <location>
        <begin position="162"/>
        <end position="182"/>
    </location>
</feature>
<dbReference type="Pfam" id="PF04932">
    <property type="entry name" value="Wzy_C"/>
    <property type="match status" value="1"/>
</dbReference>
<protein>
    <recommendedName>
        <fullName evidence="6">O-antigen ligase-related domain-containing protein</fullName>
    </recommendedName>
</protein>
<dbReference type="EMBL" id="QICH01000002">
    <property type="protein sequence ID" value="PXF63033.1"/>
    <property type="molecule type" value="Genomic_DNA"/>
</dbReference>
<keyword evidence="8" id="KW-1185">Reference proteome</keyword>
<evidence type="ECO:0000256" key="2">
    <source>
        <dbReference type="ARBA" id="ARBA00022692"/>
    </source>
</evidence>
<evidence type="ECO:0000313" key="7">
    <source>
        <dbReference type="EMBL" id="PXF63033.1"/>
    </source>
</evidence>
<feature type="transmembrane region" description="Helical" evidence="5">
    <location>
        <begin position="231"/>
        <end position="250"/>
    </location>
</feature>
<feature type="transmembrane region" description="Helical" evidence="5">
    <location>
        <begin position="128"/>
        <end position="147"/>
    </location>
</feature>
<reference evidence="7 8" key="1">
    <citation type="submission" date="2018-05" db="EMBL/GenBank/DDBJ databases">
        <title>Kangiella spongicola genome sequence.</title>
        <authorList>
            <person name="Maclea K.S."/>
            <person name="Goen A.E."/>
            <person name="Kelley C."/>
            <person name="Underriner A."/>
            <person name="Silverwood T."/>
            <person name="Trachtenberg A.M."/>
        </authorList>
    </citation>
    <scope>NUCLEOTIDE SEQUENCE [LARGE SCALE GENOMIC DNA]</scope>
    <source>
        <strain evidence="7 8">ATCC BAA-2076</strain>
    </source>
</reference>
<dbReference type="Proteomes" id="UP000247689">
    <property type="component" value="Unassembled WGS sequence"/>
</dbReference>
<feature type="transmembrane region" description="Helical" evidence="5">
    <location>
        <begin position="286"/>
        <end position="308"/>
    </location>
</feature>
<feature type="transmembrane region" description="Helical" evidence="5">
    <location>
        <begin position="371"/>
        <end position="389"/>
    </location>
</feature>
<evidence type="ECO:0000313" key="8">
    <source>
        <dbReference type="Proteomes" id="UP000247689"/>
    </source>
</evidence>
<dbReference type="InterPro" id="IPR007016">
    <property type="entry name" value="O-antigen_ligase-rel_domated"/>
</dbReference>
<dbReference type="RefSeq" id="WP_110200836.1">
    <property type="nucleotide sequence ID" value="NZ_QICH01000002.1"/>
</dbReference>
<keyword evidence="4 5" id="KW-0472">Membrane</keyword>
<sequence>MKLNEDQAVVSTMVALIAMVYTVAPVANYYLYSFGFYFLNLSVIGFACVFVYLLVYTIIKPRMVVFLFSKKLFVILVSLLPFLIVTIISFFYSRNIDYAFTKLFSLVINITFMFWIASQFNEKAFSIYIKSTIITSLILGLLYPYFYSGLFEAAPDISSDNISVYLTSGSLLAFCGVLQVVFKPFKFLYGVWLAIIYVEIIFTGARGPLLFLLICHFLHNVVVMRKLSTLYFLTPVLIMVIFYIISIDSGDSLLSRAIWRFSLVFDGNSGARFEYWSLFYEHLTKLGLLLFGAGLGSYGVIAFGPGVRDYPHNLFIGIIADSGILGLLCFIVFIVTLIRLMVLHRMYKYSVVLLLPFLELQKSSTYAEFRIFWISIGVILFLAIGKGYFSRK</sequence>
<feature type="transmembrane region" description="Helical" evidence="5">
    <location>
        <begin position="98"/>
        <end position="116"/>
    </location>
</feature>
<feature type="transmembrane region" description="Helical" evidence="5">
    <location>
        <begin position="194"/>
        <end position="219"/>
    </location>
</feature>
<organism evidence="7 8">
    <name type="scientific">Kangiella spongicola</name>
    <dbReference type="NCBI Taxonomy" id="796379"/>
    <lineage>
        <taxon>Bacteria</taxon>
        <taxon>Pseudomonadati</taxon>
        <taxon>Pseudomonadota</taxon>
        <taxon>Gammaproteobacteria</taxon>
        <taxon>Kangiellales</taxon>
        <taxon>Kangiellaceae</taxon>
        <taxon>Kangiella</taxon>
    </lineage>
</organism>
<feature type="transmembrane region" description="Helical" evidence="5">
    <location>
        <begin position="71"/>
        <end position="92"/>
    </location>
</feature>
<evidence type="ECO:0000259" key="6">
    <source>
        <dbReference type="Pfam" id="PF04932"/>
    </source>
</evidence>
<dbReference type="AlphaFoldDB" id="A0A318D2J0"/>
<feature type="transmembrane region" description="Helical" evidence="5">
    <location>
        <begin position="37"/>
        <end position="59"/>
    </location>
</feature>
<feature type="domain" description="O-antigen ligase-related" evidence="6">
    <location>
        <begin position="197"/>
        <end position="331"/>
    </location>
</feature>
<feature type="transmembrane region" description="Helical" evidence="5">
    <location>
        <begin position="12"/>
        <end position="31"/>
    </location>
</feature>
<keyword evidence="2 5" id="KW-0812">Transmembrane</keyword>
<name>A0A318D2J0_9GAMM</name>
<evidence type="ECO:0000256" key="4">
    <source>
        <dbReference type="ARBA" id="ARBA00023136"/>
    </source>
</evidence>
<comment type="subcellular location">
    <subcellularLocation>
        <location evidence="1">Membrane</location>
        <topology evidence="1">Multi-pass membrane protein</topology>
    </subcellularLocation>
</comment>
<dbReference type="OrthoDB" id="279138at2"/>
<comment type="caution">
    <text evidence="7">The sequence shown here is derived from an EMBL/GenBank/DDBJ whole genome shotgun (WGS) entry which is preliminary data.</text>
</comment>
<accession>A0A318D2J0</accession>
<proteinExistence type="predicted"/>
<dbReference type="GO" id="GO:0016020">
    <property type="term" value="C:membrane"/>
    <property type="evidence" value="ECO:0007669"/>
    <property type="project" value="UniProtKB-SubCell"/>
</dbReference>
<gene>
    <name evidence="7" type="ORF">DL796_06155</name>
</gene>
<evidence type="ECO:0000256" key="1">
    <source>
        <dbReference type="ARBA" id="ARBA00004141"/>
    </source>
</evidence>
<evidence type="ECO:0000256" key="5">
    <source>
        <dbReference type="SAM" id="Phobius"/>
    </source>
</evidence>
<keyword evidence="3 5" id="KW-1133">Transmembrane helix</keyword>
<evidence type="ECO:0000256" key="3">
    <source>
        <dbReference type="ARBA" id="ARBA00022989"/>
    </source>
</evidence>
<feature type="transmembrane region" description="Helical" evidence="5">
    <location>
        <begin position="314"/>
        <end position="338"/>
    </location>
</feature>